<accession>A0A146FHP8</accession>
<name>A0A146FHP8_ASPKA</name>
<reference evidence="3" key="2">
    <citation type="submission" date="2016-02" db="EMBL/GenBank/DDBJ databases">
        <title>Genome sequencing of Aspergillus luchuensis NBRC 4314.</title>
        <authorList>
            <person name="Yamada O."/>
        </authorList>
    </citation>
    <scope>NUCLEOTIDE SEQUENCE [LARGE SCALE GENOMIC DNA]</scope>
    <source>
        <strain evidence="3">RIB 2604</strain>
    </source>
</reference>
<organism evidence="2 3">
    <name type="scientific">Aspergillus kawachii</name>
    <name type="common">White koji mold</name>
    <name type="synonym">Aspergillus awamori var. kawachi</name>
    <dbReference type="NCBI Taxonomy" id="1069201"/>
    <lineage>
        <taxon>Eukaryota</taxon>
        <taxon>Fungi</taxon>
        <taxon>Dikarya</taxon>
        <taxon>Ascomycota</taxon>
        <taxon>Pezizomycotina</taxon>
        <taxon>Eurotiomycetes</taxon>
        <taxon>Eurotiomycetidae</taxon>
        <taxon>Eurotiales</taxon>
        <taxon>Aspergillaceae</taxon>
        <taxon>Aspergillus</taxon>
        <taxon>Aspergillus subgen. Circumdati</taxon>
    </lineage>
</organism>
<keyword evidence="1" id="KW-1133">Transmembrane helix</keyword>
<dbReference type="EMBL" id="BCWF01000018">
    <property type="protein sequence ID" value="GAT25022.1"/>
    <property type="molecule type" value="Genomic_DNA"/>
</dbReference>
<evidence type="ECO:0000313" key="2">
    <source>
        <dbReference type="EMBL" id="GAT25022.1"/>
    </source>
</evidence>
<feature type="transmembrane region" description="Helical" evidence="1">
    <location>
        <begin position="33"/>
        <end position="52"/>
    </location>
</feature>
<protein>
    <submittedName>
        <fullName evidence="2">Integral membrane protein PTH11-like</fullName>
    </submittedName>
</protein>
<dbReference type="AlphaFoldDB" id="A0A146FHP8"/>
<proteinExistence type="predicted"/>
<comment type="caution">
    <text evidence="2">The sequence shown here is derived from an EMBL/GenBank/DDBJ whole genome shotgun (WGS) entry which is preliminary data.</text>
</comment>
<gene>
    <name evidence="2" type="ORF">RIB2604_01808580</name>
</gene>
<sequence length="121" mass="13046">MHMRDLDPTIVAIFGQPPGHIDLADSQVRRDNAAVIVLLVLSINAVGLRFIARLAVRNPFRLDDWLILASLVSEQDESISNGSSSANIDIATYQVFVAATAGLSLAGTARDTSYSLIYIGF</sequence>
<dbReference type="Proteomes" id="UP000075230">
    <property type="component" value="Unassembled WGS sequence"/>
</dbReference>
<evidence type="ECO:0000313" key="3">
    <source>
        <dbReference type="Proteomes" id="UP000075230"/>
    </source>
</evidence>
<keyword evidence="1" id="KW-0812">Transmembrane</keyword>
<reference evidence="2 3" key="1">
    <citation type="journal article" date="2016" name="DNA Res.">
        <title>Genome sequence of Aspergillus luchuensis NBRC 4314.</title>
        <authorList>
            <person name="Yamada O."/>
            <person name="Machida M."/>
            <person name="Hosoyama A."/>
            <person name="Goto M."/>
            <person name="Takahashi T."/>
            <person name="Futagami T."/>
            <person name="Yamagata Y."/>
            <person name="Takeuchi M."/>
            <person name="Kobayashi T."/>
            <person name="Koike H."/>
            <person name="Abe K."/>
            <person name="Asai K."/>
            <person name="Arita M."/>
            <person name="Fujita N."/>
            <person name="Fukuda K."/>
            <person name="Higa K."/>
            <person name="Horikawa H."/>
            <person name="Ishikawa T."/>
            <person name="Jinno K."/>
            <person name="Kato Y."/>
            <person name="Kirimura K."/>
            <person name="Mizutani O."/>
            <person name="Nakasone K."/>
            <person name="Sano M."/>
            <person name="Shiraishi Y."/>
            <person name="Tsukahara M."/>
            <person name="Gomi K."/>
        </authorList>
    </citation>
    <scope>NUCLEOTIDE SEQUENCE [LARGE SCALE GENOMIC DNA]</scope>
    <source>
        <strain evidence="2 3">RIB 2604</strain>
    </source>
</reference>
<dbReference type="VEuPathDB" id="FungiDB:ASPFODRAFT_85878"/>
<evidence type="ECO:0000256" key="1">
    <source>
        <dbReference type="SAM" id="Phobius"/>
    </source>
</evidence>
<keyword evidence="1" id="KW-0472">Membrane</keyword>